<protein>
    <recommendedName>
        <fullName evidence="6">Type 4 pilus biogenesis</fullName>
    </recommendedName>
</protein>
<keyword evidence="5" id="KW-1185">Reference proteome</keyword>
<dbReference type="RefSeq" id="WP_169201122.1">
    <property type="nucleotide sequence ID" value="NZ_CP059467.1"/>
</dbReference>
<evidence type="ECO:0000313" key="5">
    <source>
        <dbReference type="Proteomes" id="UP000633943"/>
    </source>
</evidence>
<gene>
    <name evidence="4" type="ORF">GPA24_01895</name>
</gene>
<feature type="region of interest" description="Disordered" evidence="1">
    <location>
        <begin position="140"/>
        <end position="186"/>
    </location>
</feature>
<feature type="region of interest" description="Disordered" evidence="1">
    <location>
        <begin position="199"/>
        <end position="241"/>
    </location>
</feature>
<sequence length="578" mass="61275">MNRTAHLAASFSVVLSVTALAASPGMAAVALGEPVALSAIGAPLRVEIAIAGGEPARAGECLKLTAGTSEDGVPWVRNGRISVVGHGRAARIVVSGTAPVVEPIVKLGIEDTCDAHLRREYTLLLSFPDFPPEAPAVPAGIGHGAETRPAAAPEPSAVRTKPRTVPGAGTSSVQPARSARKTTRAPVSAFVSAAEREPVLRQEGHPLPPGTEVRHGDGLRLSSELPKTEPAKAATDTGQDQLQREQSAISAIDRTIVAQLELNERIRRLEQIQAAMMERVRATADPASRTSAIAPPAVTPPAMMPASSSRDWIVPATALGTLLLALAGGGLWLRRQRAEAASRSGRTPLANIPSPPALHRRLDAPSATRGTPAAPAPAVPGFPLSAETSVPARPPVSLSGAPRLELPAAALLVEDDAEEHDSAIELAEIMMAFGRVQGAAETLAEFIQSNPKKAITPWLKLLEVYRAAGLRPEFDTLARQLNKTFNVKAVTWDTFDEARRPTSTIEQMSHVMSRIQNLWGSRDCQAYLENLLRDNRDGMREGFPLSVIDEILVLAGVLEEHLGPYQPDVRAKELSLSS</sequence>
<name>A0ABX1NRA5_9RHOO</name>
<evidence type="ECO:0000256" key="1">
    <source>
        <dbReference type="SAM" id="MobiDB-lite"/>
    </source>
</evidence>
<keyword evidence="2" id="KW-1133">Transmembrane helix</keyword>
<keyword evidence="2" id="KW-0472">Membrane</keyword>
<organism evidence="4 5">
    <name type="scientific">Aromatoleum bremense</name>
    <dbReference type="NCBI Taxonomy" id="76115"/>
    <lineage>
        <taxon>Bacteria</taxon>
        <taxon>Pseudomonadati</taxon>
        <taxon>Pseudomonadota</taxon>
        <taxon>Betaproteobacteria</taxon>
        <taxon>Rhodocyclales</taxon>
        <taxon>Rhodocyclaceae</taxon>
        <taxon>Aromatoleum</taxon>
    </lineage>
</organism>
<feature type="compositionally biased region" description="Low complexity" evidence="1">
    <location>
        <begin position="364"/>
        <end position="373"/>
    </location>
</feature>
<evidence type="ECO:0008006" key="6">
    <source>
        <dbReference type="Google" id="ProtNLM"/>
    </source>
</evidence>
<keyword evidence="3" id="KW-0732">Signal</keyword>
<dbReference type="EMBL" id="WTVP01000003">
    <property type="protein sequence ID" value="NMG14313.1"/>
    <property type="molecule type" value="Genomic_DNA"/>
</dbReference>
<accession>A0ABX1NRA5</accession>
<comment type="caution">
    <text evidence="4">The sequence shown here is derived from an EMBL/GenBank/DDBJ whole genome shotgun (WGS) entry which is preliminary data.</text>
</comment>
<feature type="signal peptide" evidence="3">
    <location>
        <begin position="1"/>
        <end position="21"/>
    </location>
</feature>
<feature type="region of interest" description="Disordered" evidence="1">
    <location>
        <begin position="340"/>
        <end position="377"/>
    </location>
</feature>
<keyword evidence="2" id="KW-0812">Transmembrane</keyword>
<evidence type="ECO:0000313" key="4">
    <source>
        <dbReference type="EMBL" id="NMG14313.1"/>
    </source>
</evidence>
<reference evidence="4 5" key="1">
    <citation type="submission" date="2019-12" db="EMBL/GenBank/DDBJ databases">
        <title>Comparative genomics gives insights into the taxonomy of the Azoarcus-Aromatoleum group and reveals separate origins of nif in the plant-associated Azoarcus and non-plant-associated Aromatoleum sub-groups.</title>
        <authorList>
            <person name="Lafos M."/>
            <person name="Maluk M."/>
            <person name="Batista M."/>
            <person name="Junghare M."/>
            <person name="Carmona M."/>
            <person name="Faoro H."/>
            <person name="Cruz L.M."/>
            <person name="Battistoni F."/>
            <person name="De Souza E."/>
            <person name="Pedrosa F."/>
            <person name="Chen W.-M."/>
            <person name="Poole P.S."/>
            <person name="Dixon R.A."/>
            <person name="James E.K."/>
        </authorList>
    </citation>
    <scope>NUCLEOTIDE SEQUENCE [LARGE SCALE GENOMIC DNA]</scope>
    <source>
        <strain evidence="4 5">PbN1</strain>
    </source>
</reference>
<proteinExistence type="predicted"/>
<evidence type="ECO:0000256" key="3">
    <source>
        <dbReference type="SAM" id="SignalP"/>
    </source>
</evidence>
<dbReference type="Proteomes" id="UP000633943">
    <property type="component" value="Unassembled WGS sequence"/>
</dbReference>
<evidence type="ECO:0000256" key="2">
    <source>
        <dbReference type="SAM" id="Phobius"/>
    </source>
</evidence>
<feature type="transmembrane region" description="Helical" evidence="2">
    <location>
        <begin position="312"/>
        <end position="333"/>
    </location>
</feature>
<feature type="chain" id="PRO_5045461099" description="Type 4 pilus biogenesis" evidence="3">
    <location>
        <begin position="22"/>
        <end position="578"/>
    </location>
</feature>